<reference evidence="1 2" key="1">
    <citation type="submission" date="2020-09" db="EMBL/GenBank/DDBJ databases">
        <title>Genome sequences of Mycetohabitans spp.</title>
        <authorList>
            <person name="Carter M.E."/>
            <person name="Carpenter S.C.D."/>
            <person name="Bogdanove A.J."/>
        </authorList>
    </citation>
    <scope>NUCLEOTIDE SEQUENCE [LARGE SCALE GENOMIC DNA]</scope>
    <source>
        <strain evidence="1 2">B12</strain>
    </source>
</reference>
<sequence>MEQIGLNGRTKEMQTDLGLGKKALDKVVKCEGTMKFGDYQEANVKYQYKIDGLADWAKKPESLAAFLCRTGYRRRQQ</sequence>
<name>A0ABZ2PWW5_9BURK</name>
<dbReference type="Proteomes" id="UP001493153">
    <property type="component" value="Chromosome"/>
</dbReference>
<dbReference type="EMBL" id="CP062176">
    <property type="protein sequence ID" value="WXK39290.1"/>
    <property type="molecule type" value="Genomic_DNA"/>
</dbReference>
<accession>A0ABZ2PWW5</accession>
<organism evidence="1 2">
    <name type="scientific">Mycetohabitans rhizoxinica</name>
    <dbReference type="NCBI Taxonomy" id="412963"/>
    <lineage>
        <taxon>Bacteria</taxon>
        <taxon>Pseudomonadati</taxon>
        <taxon>Pseudomonadota</taxon>
        <taxon>Betaproteobacteria</taxon>
        <taxon>Burkholderiales</taxon>
        <taxon>Burkholderiaceae</taxon>
        <taxon>Mycetohabitans</taxon>
    </lineage>
</organism>
<keyword evidence="2" id="KW-1185">Reference proteome</keyword>
<gene>
    <name evidence="1" type="ORF">IHE29_08400</name>
</gene>
<protein>
    <submittedName>
        <fullName evidence="1">Uncharacterized protein</fullName>
    </submittedName>
</protein>
<proteinExistence type="predicted"/>
<evidence type="ECO:0000313" key="1">
    <source>
        <dbReference type="EMBL" id="WXK39290.1"/>
    </source>
</evidence>
<evidence type="ECO:0000313" key="2">
    <source>
        <dbReference type="Proteomes" id="UP001493153"/>
    </source>
</evidence>
<dbReference type="RefSeq" id="WP_338862070.1">
    <property type="nucleotide sequence ID" value="NZ_CP062174.1"/>
</dbReference>